<keyword evidence="6 7" id="KW-0408">Iron</keyword>
<keyword evidence="2 7" id="KW-0349">Heme</keyword>
<keyword evidence="11" id="KW-1185">Reference proteome</keyword>
<dbReference type="InterPro" id="IPR009056">
    <property type="entry name" value="Cyt_c-like_dom"/>
</dbReference>
<dbReference type="PANTHER" id="PTHR30600:SF10">
    <property type="entry name" value="BLL6722 PROTEIN"/>
    <property type="match status" value="1"/>
</dbReference>
<dbReference type="RefSeq" id="WP_272101786.1">
    <property type="nucleotide sequence ID" value="NZ_JAQNDK010000004.1"/>
</dbReference>
<feature type="region of interest" description="Disordered" evidence="8">
    <location>
        <begin position="315"/>
        <end position="346"/>
    </location>
</feature>
<evidence type="ECO:0000259" key="9">
    <source>
        <dbReference type="PROSITE" id="PS51007"/>
    </source>
</evidence>
<comment type="subcellular location">
    <subcellularLocation>
        <location evidence="1">Cell envelope</location>
    </subcellularLocation>
</comment>
<dbReference type="Pfam" id="PF03150">
    <property type="entry name" value="CCP_MauG"/>
    <property type="match status" value="1"/>
</dbReference>
<accession>A0ABT5C7Q4</accession>
<proteinExistence type="predicted"/>
<dbReference type="InterPro" id="IPR036909">
    <property type="entry name" value="Cyt_c-like_dom_sf"/>
</dbReference>
<evidence type="ECO:0000313" key="10">
    <source>
        <dbReference type="EMBL" id="MDC0682453.1"/>
    </source>
</evidence>
<gene>
    <name evidence="10" type="ORF">POL72_32285</name>
</gene>
<evidence type="ECO:0000313" key="11">
    <source>
        <dbReference type="Proteomes" id="UP001217485"/>
    </source>
</evidence>
<feature type="domain" description="Cytochrome c" evidence="9">
    <location>
        <begin position="206"/>
        <end position="323"/>
    </location>
</feature>
<evidence type="ECO:0000256" key="7">
    <source>
        <dbReference type="PROSITE-ProRule" id="PRU00433"/>
    </source>
</evidence>
<organism evidence="10 11">
    <name type="scientific">Sorangium atrum</name>
    <dbReference type="NCBI Taxonomy" id="2995308"/>
    <lineage>
        <taxon>Bacteria</taxon>
        <taxon>Pseudomonadati</taxon>
        <taxon>Myxococcota</taxon>
        <taxon>Polyangia</taxon>
        <taxon>Polyangiales</taxon>
        <taxon>Polyangiaceae</taxon>
        <taxon>Sorangium</taxon>
    </lineage>
</organism>
<keyword evidence="3 7" id="KW-0479">Metal-binding</keyword>
<dbReference type="PANTHER" id="PTHR30600">
    <property type="entry name" value="CYTOCHROME C PEROXIDASE-RELATED"/>
    <property type="match status" value="1"/>
</dbReference>
<feature type="region of interest" description="Disordered" evidence="8">
    <location>
        <begin position="421"/>
        <end position="441"/>
    </location>
</feature>
<reference evidence="10 11" key="1">
    <citation type="submission" date="2023-01" db="EMBL/GenBank/DDBJ databases">
        <title>Minimal conservation of predation-associated metabolite biosynthetic gene clusters underscores biosynthetic potential of Myxococcota including descriptions for ten novel species: Archangium lansinium sp. nov., Myxococcus landrumus sp. nov., Nannocystis bai.</title>
        <authorList>
            <person name="Ahearne A."/>
            <person name="Stevens C."/>
            <person name="Dowd S."/>
        </authorList>
    </citation>
    <scope>NUCLEOTIDE SEQUENCE [LARGE SCALE GENOMIC DNA]</scope>
    <source>
        <strain evidence="10 11">WIWO2</strain>
    </source>
</reference>
<evidence type="ECO:0000256" key="5">
    <source>
        <dbReference type="ARBA" id="ARBA00023002"/>
    </source>
</evidence>
<evidence type="ECO:0000256" key="6">
    <source>
        <dbReference type="ARBA" id="ARBA00023004"/>
    </source>
</evidence>
<protein>
    <submittedName>
        <fullName evidence="10">Cytochrome c peroxidase</fullName>
    </submittedName>
</protein>
<keyword evidence="10" id="KW-0575">Peroxidase</keyword>
<evidence type="ECO:0000256" key="4">
    <source>
        <dbReference type="ARBA" id="ARBA00022729"/>
    </source>
</evidence>
<evidence type="ECO:0000256" key="1">
    <source>
        <dbReference type="ARBA" id="ARBA00004196"/>
    </source>
</evidence>
<dbReference type="PROSITE" id="PS51007">
    <property type="entry name" value="CYTC"/>
    <property type="match status" value="1"/>
</dbReference>
<evidence type="ECO:0000256" key="8">
    <source>
        <dbReference type="SAM" id="MobiDB-lite"/>
    </source>
</evidence>
<dbReference type="SUPFAM" id="SSF46626">
    <property type="entry name" value="Cytochrome c"/>
    <property type="match status" value="2"/>
</dbReference>
<dbReference type="InterPro" id="IPR051395">
    <property type="entry name" value="Cytochrome_c_Peroxidase/MauG"/>
</dbReference>
<evidence type="ECO:0000256" key="2">
    <source>
        <dbReference type="ARBA" id="ARBA00022617"/>
    </source>
</evidence>
<comment type="caution">
    <text evidence="10">The sequence shown here is derived from an EMBL/GenBank/DDBJ whole genome shotgun (WGS) entry which is preliminary data.</text>
</comment>
<dbReference type="GO" id="GO:0004601">
    <property type="term" value="F:peroxidase activity"/>
    <property type="evidence" value="ECO:0007669"/>
    <property type="project" value="UniProtKB-KW"/>
</dbReference>
<sequence length="456" mass="49299">MATSACGTSSTSREDLTGEQLFSTPFPRSNGRSCATCHVPEDNFTLTPAHVARLLETNPDDPLFSAIDADDPTAEELTFEHLKKGLVRVWLTLPDNVDLIDDDGDVITPSDRKLFVWRGVPSIADSALTAPFQLDGRVETLEDQAQGAITGHSESGKAPRGGLERIAAFERDVFSSDRARSVAEYLAGGGDPESAPDVEDGLELTPTEERGREVYNAICAACHGGGNRATIVDREIHDLAFPAIKPDGTVLYEVPATDPPTPVLVAQPRNEFLNIGSAYETFMGQLDPDSHVFTRDVSFPRYRYRFYTDDSRREIAADLPPAPPPGFDDDLDGDGGPAGFNDDLDSDGNPVAGPNFGLQLFSADPGRSMITGSPNDFEAFDVPTLRGIGRTAPYFHSNAADTLERVVDVYSDHLLSRFPSLTLPGEKEPDDDGDIGPPEAMTADQKSDLVAFLKRL</sequence>
<dbReference type="Proteomes" id="UP001217485">
    <property type="component" value="Unassembled WGS sequence"/>
</dbReference>
<keyword evidence="5" id="KW-0560">Oxidoreductase</keyword>
<feature type="compositionally biased region" description="Polar residues" evidence="8">
    <location>
        <begin position="1"/>
        <end position="11"/>
    </location>
</feature>
<feature type="region of interest" description="Disordered" evidence="8">
    <location>
        <begin position="1"/>
        <end position="21"/>
    </location>
</feature>
<dbReference type="InterPro" id="IPR004852">
    <property type="entry name" value="Di-haem_cyt_c_peroxidsae"/>
</dbReference>
<keyword evidence="4" id="KW-0732">Signal</keyword>
<name>A0ABT5C7Q4_9BACT</name>
<evidence type="ECO:0000256" key="3">
    <source>
        <dbReference type="ARBA" id="ARBA00022723"/>
    </source>
</evidence>
<dbReference type="Gene3D" id="1.10.760.10">
    <property type="entry name" value="Cytochrome c-like domain"/>
    <property type="match status" value="2"/>
</dbReference>
<dbReference type="EMBL" id="JAQNDK010000004">
    <property type="protein sequence ID" value="MDC0682453.1"/>
    <property type="molecule type" value="Genomic_DNA"/>
</dbReference>